<gene>
    <name evidence="1" type="ORF">SJAV_01630</name>
</gene>
<reference evidence="1" key="1">
    <citation type="submission" date="2024-03" db="EMBL/GenBank/DDBJ databases">
        <title>Complete genome sequence of Sulfurisphaera javensis strain KD-1.</title>
        <authorList>
            <person name="Sakai H."/>
            <person name="Nur N."/>
            <person name="Suwanto A."/>
            <person name="Kurosawa N."/>
        </authorList>
    </citation>
    <scope>NUCLEOTIDE SEQUENCE</scope>
    <source>
        <strain evidence="1">KD-1</strain>
    </source>
</reference>
<dbReference type="RefSeq" id="WP_369610462.1">
    <property type="nucleotide sequence ID" value="NZ_AP031322.1"/>
</dbReference>
<name>A0AAT9GMV4_9CREN</name>
<protein>
    <submittedName>
        <fullName evidence="1">Uncharacterized protein</fullName>
    </submittedName>
</protein>
<sequence length="146" mass="17524">MDFTFWATEYEKYKNAFDNIVYAFKRFQNTLQEQGFNYIQLEVFPFDEKVVSITFGEYKEKYEDYYAINFEDITPSLETIKFFIRIVSWKDVGNERILTLNYICDKINRSISSAESPYYYNLLVKCYDKLTDLLKEKGISYLPTIV</sequence>
<dbReference type="AlphaFoldDB" id="A0AAT9GMV4"/>
<accession>A0AAT9GMV4</accession>
<proteinExistence type="predicted"/>
<dbReference type="KEGG" id="sjv:SJAV_01630"/>
<dbReference type="EMBL" id="AP031322">
    <property type="protein sequence ID" value="BFH72219.1"/>
    <property type="molecule type" value="Genomic_DNA"/>
</dbReference>
<evidence type="ECO:0000313" key="1">
    <source>
        <dbReference type="EMBL" id="BFH72219.1"/>
    </source>
</evidence>
<dbReference type="GeneID" id="92353097"/>
<organism evidence="1">
    <name type="scientific">Sulfurisphaera javensis</name>
    <dbReference type="NCBI Taxonomy" id="2049879"/>
    <lineage>
        <taxon>Archaea</taxon>
        <taxon>Thermoproteota</taxon>
        <taxon>Thermoprotei</taxon>
        <taxon>Sulfolobales</taxon>
        <taxon>Sulfolobaceae</taxon>
        <taxon>Sulfurisphaera</taxon>
    </lineage>
</organism>